<accession>A0AAD4D9E8</accession>
<evidence type="ECO:0000256" key="1">
    <source>
        <dbReference type="SAM" id="MobiDB-lite"/>
    </source>
</evidence>
<dbReference type="EMBL" id="JAAAIL010000919">
    <property type="protein sequence ID" value="KAG0272479.1"/>
    <property type="molecule type" value="Genomic_DNA"/>
</dbReference>
<evidence type="ECO:0000313" key="3">
    <source>
        <dbReference type="Proteomes" id="UP001194580"/>
    </source>
</evidence>
<feature type="compositionally biased region" description="Low complexity" evidence="1">
    <location>
        <begin position="286"/>
        <end position="295"/>
    </location>
</feature>
<dbReference type="Proteomes" id="UP001194580">
    <property type="component" value="Unassembled WGS sequence"/>
</dbReference>
<proteinExistence type="predicted"/>
<organism evidence="2 3">
    <name type="scientific">Linnemannia exigua</name>
    <dbReference type="NCBI Taxonomy" id="604196"/>
    <lineage>
        <taxon>Eukaryota</taxon>
        <taxon>Fungi</taxon>
        <taxon>Fungi incertae sedis</taxon>
        <taxon>Mucoromycota</taxon>
        <taxon>Mortierellomycotina</taxon>
        <taxon>Mortierellomycetes</taxon>
        <taxon>Mortierellales</taxon>
        <taxon>Mortierellaceae</taxon>
        <taxon>Linnemannia</taxon>
    </lineage>
</organism>
<feature type="region of interest" description="Disordered" evidence="1">
    <location>
        <begin position="1"/>
        <end position="41"/>
    </location>
</feature>
<reference evidence="2" key="1">
    <citation type="journal article" date="2020" name="Fungal Divers.">
        <title>Resolving the Mortierellaceae phylogeny through synthesis of multi-gene phylogenetics and phylogenomics.</title>
        <authorList>
            <person name="Vandepol N."/>
            <person name="Liber J."/>
            <person name="Desiro A."/>
            <person name="Na H."/>
            <person name="Kennedy M."/>
            <person name="Barry K."/>
            <person name="Grigoriev I.V."/>
            <person name="Miller A.N."/>
            <person name="O'Donnell K."/>
            <person name="Stajich J.E."/>
            <person name="Bonito G."/>
        </authorList>
    </citation>
    <scope>NUCLEOTIDE SEQUENCE</scope>
    <source>
        <strain evidence="2">NRRL 28262</strain>
    </source>
</reference>
<dbReference type="AlphaFoldDB" id="A0AAD4D9E8"/>
<gene>
    <name evidence="2" type="ORF">BGZ95_011769</name>
</gene>
<feature type="compositionally biased region" description="Low complexity" evidence="1">
    <location>
        <begin position="222"/>
        <end position="238"/>
    </location>
</feature>
<keyword evidence="3" id="KW-1185">Reference proteome</keyword>
<feature type="compositionally biased region" description="Polar residues" evidence="1">
    <location>
        <begin position="1"/>
        <end position="15"/>
    </location>
</feature>
<feature type="region of interest" description="Disordered" evidence="1">
    <location>
        <begin position="214"/>
        <end position="238"/>
    </location>
</feature>
<evidence type="ECO:0000313" key="2">
    <source>
        <dbReference type="EMBL" id="KAG0272479.1"/>
    </source>
</evidence>
<feature type="compositionally biased region" description="Low complexity" evidence="1">
    <location>
        <begin position="327"/>
        <end position="342"/>
    </location>
</feature>
<comment type="caution">
    <text evidence="2">The sequence shown here is derived from an EMBL/GenBank/DDBJ whole genome shotgun (WGS) entry which is preliminary data.</text>
</comment>
<protein>
    <submittedName>
        <fullName evidence="2">Uncharacterized protein</fullName>
    </submittedName>
</protein>
<name>A0AAD4D9E8_9FUNG</name>
<sequence>MPPTITSGMSEQNGDSEAGGRNPNTSTYRPEDDEGCPPPQYRAYAADETSLDPEMTIIYPAQDHYATSHLGLLSYTPVLSSPSADDDDSVNAFMTSPRPTLQTNSTGTTTTTTTTTTIATTTTATASGSTAVSPSSSPIIIQRSIMAPNANILTTTPHNSTDQLDQRPLQVQQPQLDLEQEHGGHMPTVPVISAPSPAFTFTVSRHLPILRNAHAGSNNIHPSGSGRRSSTPVSSSGPALICNNGLSTSDIQSLSHINSSNRNSFAGSISSVGSGSGGQSGPVTAQQQQQQQQQQPVLNRLRSQGPPPYIPLAPEASLPRLPPEYDTAVAPVNTTTTTPESI</sequence>
<feature type="region of interest" description="Disordered" evidence="1">
    <location>
        <begin position="266"/>
        <end position="342"/>
    </location>
</feature>